<dbReference type="PANTHER" id="PTHR11091">
    <property type="entry name" value="OXIDOREDUCTASE-RELATED"/>
    <property type="match status" value="1"/>
</dbReference>
<dbReference type="PANTHER" id="PTHR11091:SF0">
    <property type="entry name" value="MALATE DEHYDROGENASE"/>
    <property type="match status" value="1"/>
</dbReference>
<dbReference type="InterPro" id="IPR003767">
    <property type="entry name" value="Malate/L-lactate_DH-like"/>
</dbReference>
<dbReference type="SUPFAM" id="SSF89733">
    <property type="entry name" value="L-sulfolactate dehydrogenase-like"/>
    <property type="match status" value="1"/>
</dbReference>
<organism evidence="3 4">
    <name type="scientific">Roseicyclus elongatus DSM 19469</name>
    <dbReference type="NCBI Taxonomy" id="1294273"/>
    <lineage>
        <taxon>Bacteria</taxon>
        <taxon>Pseudomonadati</taxon>
        <taxon>Pseudomonadota</taxon>
        <taxon>Alphaproteobacteria</taxon>
        <taxon>Rhodobacterales</taxon>
        <taxon>Roseobacteraceae</taxon>
        <taxon>Roseicyclus</taxon>
    </lineage>
</organism>
<dbReference type="STRING" id="1294273.roselon_00573"/>
<proteinExistence type="inferred from homology"/>
<dbReference type="HOGENOM" id="CLU_1146507_0_0_5"/>
<dbReference type="AlphaFoldDB" id="W8RPR3"/>
<evidence type="ECO:0000256" key="2">
    <source>
        <dbReference type="ARBA" id="ARBA00023002"/>
    </source>
</evidence>
<dbReference type="eggNOG" id="COG2055">
    <property type="taxonomic scope" value="Bacteria"/>
</dbReference>
<dbReference type="InterPro" id="IPR043144">
    <property type="entry name" value="Mal/L-sulf/L-lact_DH-like_ah"/>
</dbReference>
<name>W8RPR3_9RHOB</name>
<gene>
    <name evidence="3" type="ORF">roselon_00573</name>
</gene>
<sequence>MSKLADMTEALSLEDLEALATDCLTRAGVPHTVARCVSRDVVAAEARGDRAHGLEALLRDLRLIRYGRLRPTAVPDITPTAPTVLKVDARHGFAAAALDHVRSDLTGMARQSGLALLRLENASDPAGLFGALKDTAADGMLAVSMTEDGSARMASPDHPAPRPVLTPARPALAVLLGVLEDQDSPPDSPLGDPVAHRGWFLAADPNTTGLVHLIGELPTGSMEPPAPRVALPTDLLAQIVTS</sequence>
<evidence type="ECO:0000313" key="3">
    <source>
        <dbReference type="EMBL" id="AHM03013.1"/>
    </source>
</evidence>
<dbReference type="Proteomes" id="UP000019593">
    <property type="component" value="Chromosome"/>
</dbReference>
<dbReference type="KEGG" id="red:roselon_00573"/>
<dbReference type="InterPro" id="IPR036111">
    <property type="entry name" value="Mal/L-sulfo/L-lacto_DH-like_sf"/>
</dbReference>
<keyword evidence="2" id="KW-0560">Oxidoreductase</keyword>
<dbReference type="Gene3D" id="3.30.1370.60">
    <property type="entry name" value="Hypothetical oxidoreductase yiak, domain 2"/>
    <property type="match status" value="1"/>
</dbReference>
<evidence type="ECO:0000313" key="4">
    <source>
        <dbReference type="Proteomes" id="UP000019593"/>
    </source>
</evidence>
<protein>
    <submittedName>
        <fullName evidence="3">Malate/L-lactate dehydrogenase-like protein</fullName>
    </submittedName>
</protein>
<reference evidence="3 4" key="1">
    <citation type="submission" date="2013-03" db="EMBL/GenBank/DDBJ databases">
        <authorList>
            <person name="Fiebig A."/>
            <person name="Goeker M."/>
            <person name="Klenk H.-P.P."/>
        </authorList>
    </citation>
    <scope>NUCLEOTIDE SEQUENCE [LARGE SCALE GENOMIC DNA]</scope>
    <source>
        <strain evidence="4">DSM 19469</strain>
    </source>
</reference>
<dbReference type="GO" id="GO:0016491">
    <property type="term" value="F:oxidoreductase activity"/>
    <property type="evidence" value="ECO:0007669"/>
    <property type="project" value="UniProtKB-KW"/>
</dbReference>
<dbReference type="Gene3D" id="1.10.1530.10">
    <property type="match status" value="1"/>
</dbReference>
<dbReference type="EMBL" id="CP004372">
    <property type="protein sequence ID" value="AHM03013.1"/>
    <property type="molecule type" value="Genomic_DNA"/>
</dbReference>
<keyword evidence="4" id="KW-1185">Reference proteome</keyword>
<evidence type="ECO:0000256" key="1">
    <source>
        <dbReference type="ARBA" id="ARBA00006056"/>
    </source>
</evidence>
<dbReference type="InterPro" id="IPR043143">
    <property type="entry name" value="Mal/L-sulf/L-lact_DH-like_NADP"/>
</dbReference>
<dbReference type="Pfam" id="PF02615">
    <property type="entry name" value="Ldh_2"/>
    <property type="match status" value="1"/>
</dbReference>
<accession>W8RPR3</accession>
<comment type="similarity">
    <text evidence="1">Belongs to the LDH2/MDH2 oxidoreductase family.</text>
</comment>